<keyword evidence="3" id="KW-1185">Reference proteome</keyword>
<gene>
    <name evidence="2" type="primary">fenF</name>
    <name evidence="2" type="ORF">DSM104443_03008</name>
</gene>
<dbReference type="Pfam" id="PF00698">
    <property type="entry name" value="Acyl_transf_1"/>
    <property type="match status" value="1"/>
</dbReference>
<dbReference type="InterPro" id="IPR001227">
    <property type="entry name" value="Ac_transferase_dom_sf"/>
</dbReference>
<dbReference type="SMART" id="SM00827">
    <property type="entry name" value="PKS_AT"/>
    <property type="match status" value="1"/>
</dbReference>
<dbReference type="KEGG" id="uru:DSM104443_03008"/>
<proteinExistence type="predicted"/>
<evidence type="ECO:0000313" key="3">
    <source>
        <dbReference type="Proteomes" id="UP000501534"/>
    </source>
</evidence>
<dbReference type="EC" id="2.3.1.39" evidence="2"/>
<feature type="domain" description="Malonyl-CoA:ACP transacylase (MAT)" evidence="1">
    <location>
        <begin position="7"/>
        <end position="298"/>
    </location>
</feature>
<dbReference type="AlphaFoldDB" id="A0A6M4GY22"/>
<dbReference type="InterPro" id="IPR016035">
    <property type="entry name" value="Acyl_Trfase/lysoPLipase"/>
</dbReference>
<organism evidence="2 3">
    <name type="scientific">Usitatibacter rugosus</name>
    <dbReference type="NCBI Taxonomy" id="2732067"/>
    <lineage>
        <taxon>Bacteria</taxon>
        <taxon>Pseudomonadati</taxon>
        <taxon>Pseudomonadota</taxon>
        <taxon>Betaproteobacteria</taxon>
        <taxon>Nitrosomonadales</taxon>
        <taxon>Usitatibacteraceae</taxon>
        <taxon>Usitatibacter</taxon>
    </lineage>
</organism>
<dbReference type="RefSeq" id="WP_171093674.1">
    <property type="nucleotide sequence ID" value="NZ_CP053069.1"/>
</dbReference>
<accession>A0A6M4GY22</accession>
<dbReference type="SUPFAM" id="SSF52151">
    <property type="entry name" value="FabD/lysophospholipase-like"/>
    <property type="match status" value="1"/>
</dbReference>
<reference evidence="2 3" key="1">
    <citation type="submission" date="2020-04" db="EMBL/GenBank/DDBJ databases">
        <title>Usitatibacter rugosus gen. nov., sp. nov. and Usitatibacter palustris sp. nov., novel members of Usitatibacteraceae fam. nov. within the order Nitrosomonadales isolated from soil.</title>
        <authorList>
            <person name="Huber K.J."/>
            <person name="Neumann-Schaal M."/>
            <person name="Geppert A."/>
            <person name="Luckner M."/>
            <person name="Wanner G."/>
            <person name="Overmann J."/>
        </authorList>
    </citation>
    <scope>NUCLEOTIDE SEQUENCE [LARGE SCALE GENOMIC DNA]</scope>
    <source>
        <strain evidence="2 3">0125_3</strain>
    </source>
</reference>
<dbReference type="PANTHER" id="PTHR42681:SF6">
    <property type="entry name" value="BLL0263 PROTEIN"/>
    <property type="match status" value="1"/>
</dbReference>
<name>A0A6M4GY22_9PROT</name>
<dbReference type="PANTHER" id="PTHR42681">
    <property type="entry name" value="MALONYL-COA-ACYL CARRIER PROTEIN TRANSACYLASE, MITOCHONDRIAL"/>
    <property type="match status" value="1"/>
</dbReference>
<dbReference type="Proteomes" id="UP000501534">
    <property type="component" value="Chromosome"/>
</dbReference>
<dbReference type="InterPro" id="IPR050858">
    <property type="entry name" value="Mal-CoA-ACP_Trans/PKS_FabD"/>
</dbReference>
<dbReference type="GO" id="GO:0005829">
    <property type="term" value="C:cytosol"/>
    <property type="evidence" value="ECO:0007669"/>
    <property type="project" value="TreeGrafter"/>
</dbReference>
<dbReference type="Gene3D" id="3.30.70.250">
    <property type="entry name" value="Malonyl-CoA ACP transacylase, ACP-binding"/>
    <property type="match status" value="1"/>
</dbReference>
<dbReference type="InterPro" id="IPR014043">
    <property type="entry name" value="Acyl_transferase_dom"/>
</dbReference>
<dbReference type="Gene3D" id="3.40.366.10">
    <property type="entry name" value="Malonyl-Coenzyme A Acyl Carrier Protein, domain 2"/>
    <property type="match status" value="1"/>
</dbReference>
<evidence type="ECO:0000259" key="1">
    <source>
        <dbReference type="SMART" id="SM00827"/>
    </source>
</evidence>
<keyword evidence="2" id="KW-0808">Transferase</keyword>
<evidence type="ECO:0000313" key="2">
    <source>
        <dbReference type="EMBL" id="QJR11925.1"/>
    </source>
</evidence>
<protein>
    <submittedName>
        <fullName evidence="2">Malonyl CoA-acyl carrier protein transacylase</fullName>
        <ecNumber evidence="2">2.3.1.39</ecNumber>
    </submittedName>
</protein>
<sequence>MAGYLLLCPGQGSQHPAMLDFALATEAGRRALEEASQAASLDIATRVRAGDDLFEPVFAQVAVVSATLATWKAIETEVPAPGAVAGYSVGEVSSWSCAGTWTMAEAISLVLERARLMAAASPAGSGMTAVTGAGRTTIDEALAGRAAHVAIEVADDHWILGGLRADLEAAGVMLAAAGAVLHPLPVNVPSHTPLLATAAEQLRAALAQRPGRDPEVPVLRGVDGRSLSRRAEATDALADAVRQAIRWRSVLDETVERGLETALELGPGSALARMMAQRPSVTARSVADFRSVEGVARWLEARDE</sequence>
<dbReference type="GO" id="GO:0004314">
    <property type="term" value="F:[acyl-carrier-protein] S-malonyltransferase activity"/>
    <property type="evidence" value="ECO:0007669"/>
    <property type="project" value="UniProtKB-EC"/>
</dbReference>
<dbReference type="GO" id="GO:0006633">
    <property type="term" value="P:fatty acid biosynthetic process"/>
    <property type="evidence" value="ECO:0007669"/>
    <property type="project" value="TreeGrafter"/>
</dbReference>
<dbReference type="EMBL" id="CP053069">
    <property type="protein sequence ID" value="QJR11925.1"/>
    <property type="molecule type" value="Genomic_DNA"/>
</dbReference>
<keyword evidence="2" id="KW-0012">Acyltransferase</keyword>